<evidence type="ECO:0000313" key="7">
    <source>
        <dbReference type="EMBL" id="CDM67037.1"/>
    </source>
</evidence>
<reference evidence="7 8" key="1">
    <citation type="submission" date="2013-12" db="EMBL/GenBank/DDBJ databases">
        <authorList>
            <person name="Stott M."/>
        </authorList>
    </citation>
    <scope>NUCLEOTIDE SEQUENCE [LARGE SCALE GENOMIC DNA]</scope>
    <source>
        <strain evidence="7 8">K22</strain>
    </source>
</reference>
<dbReference type="InterPro" id="IPR036909">
    <property type="entry name" value="Cyt_c-like_dom_sf"/>
</dbReference>
<name>A0A0B6X222_9BACT</name>
<keyword evidence="1 4" id="KW-0349">Heme</keyword>
<evidence type="ECO:0000256" key="1">
    <source>
        <dbReference type="ARBA" id="ARBA00022617"/>
    </source>
</evidence>
<sequence length="150" mass="16279" precursor="true">MKVTKLLSALFLCALVAGYSSLREPLAQTGQTSAPSSAALIERGKYLVERVAMCIDCHSPRTPTGEFDQKRWLQGSVLDFAPRHPIPNWTDIAPAIAGLPGYTEEEAVRLLETGLGPNGKPLRPPMPPYRLNHEDALAVVAYLKSLGGKK</sequence>
<dbReference type="RefSeq" id="WP_041979304.1">
    <property type="nucleotide sequence ID" value="NZ_CBXV010000008.1"/>
</dbReference>
<evidence type="ECO:0000313" key="8">
    <source>
        <dbReference type="Proteomes" id="UP000031518"/>
    </source>
</evidence>
<accession>A0A0B6X222</accession>
<organism evidence="7 8">
    <name type="scientific">Pyrinomonas methylaliphatogenes</name>
    <dbReference type="NCBI Taxonomy" id="454194"/>
    <lineage>
        <taxon>Bacteria</taxon>
        <taxon>Pseudomonadati</taxon>
        <taxon>Acidobacteriota</taxon>
        <taxon>Blastocatellia</taxon>
        <taxon>Blastocatellales</taxon>
        <taxon>Pyrinomonadaceae</taxon>
        <taxon>Pyrinomonas</taxon>
    </lineage>
</organism>
<dbReference type="EMBL" id="CBXV010000008">
    <property type="protein sequence ID" value="CDM67037.1"/>
    <property type="molecule type" value="Genomic_DNA"/>
</dbReference>
<evidence type="ECO:0000256" key="3">
    <source>
        <dbReference type="ARBA" id="ARBA00023004"/>
    </source>
</evidence>
<dbReference type="Pfam" id="PF00034">
    <property type="entry name" value="Cytochrom_C"/>
    <property type="match status" value="1"/>
</dbReference>
<keyword evidence="8" id="KW-1185">Reference proteome</keyword>
<dbReference type="GO" id="GO:0046872">
    <property type="term" value="F:metal ion binding"/>
    <property type="evidence" value="ECO:0007669"/>
    <property type="project" value="UniProtKB-KW"/>
</dbReference>
<protein>
    <submittedName>
        <fullName evidence="7">Cytochrome c</fullName>
    </submittedName>
</protein>
<feature type="signal peptide" evidence="5">
    <location>
        <begin position="1"/>
        <end position="22"/>
    </location>
</feature>
<evidence type="ECO:0000256" key="5">
    <source>
        <dbReference type="SAM" id="SignalP"/>
    </source>
</evidence>
<gene>
    <name evidence="7" type="ORF">PYK22_03086</name>
</gene>
<dbReference type="SUPFAM" id="SSF46626">
    <property type="entry name" value="Cytochrome c"/>
    <property type="match status" value="1"/>
</dbReference>
<keyword evidence="2 4" id="KW-0479">Metal-binding</keyword>
<evidence type="ECO:0000259" key="6">
    <source>
        <dbReference type="PROSITE" id="PS51007"/>
    </source>
</evidence>
<dbReference type="Gene3D" id="1.10.760.10">
    <property type="entry name" value="Cytochrome c-like domain"/>
    <property type="match status" value="1"/>
</dbReference>
<dbReference type="GO" id="GO:0020037">
    <property type="term" value="F:heme binding"/>
    <property type="evidence" value="ECO:0007669"/>
    <property type="project" value="InterPro"/>
</dbReference>
<feature type="domain" description="Cytochrome c" evidence="6">
    <location>
        <begin position="39"/>
        <end position="147"/>
    </location>
</feature>
<dbReference type="GO" id="GO:0009055">
    <property type="term" value="F:electron transfer activity"/>
    <property type="evidence" value="ECO:0007669"/>
    <property type="project" value="InterPro"/>
</dbReference>
<reference evidence="7 8" key="2">
    <citation type="submission" date="2015-01" db="EMBL/GenBank/DDBJ databases">
        <title>Complete genome sequence of Pyrinomonas methylaliphatogenes type strain K22T.</title>
        <authorList>
            <person name="Lee K.C.Y."/>
            <person name="Power J.F."/>
            <person name="Dunfield P.F."/>
            <person name="Morgan X.C."/>
            <person name="Huttenhower C."/>
            <person name="Stott M.B."/>
        </authorList>
    </citation>
    <scope>NUCLEOTIDE SEQUENCE [LARGE SCALE GENOMIC DNA]</scope>
    <source>
        <strain evidence="7 8">K22</strain>
    </source>
</reference>
<dbReference type="AlphaFoldDB" id="A0A0B6X222"/>
<dbReference type="STRING" id="454194.PYK22_03086"/>
<evidence type="ECO:0000256" key="2">
    <source>
        <dbReference type="ARBA" id="ARBA00022723"/>
    </source>
</evidence>
<proteinExistence type="predicted"/>
<dbReference type="InterPro" id="IPR009056">
    <property type="entry name" value="Cyt_c-like_dom"/>
</dbReference>
<dbReference type="PROSITE" id="PS51007">
    <property type="entry name" value="CYTC"/>
    <property type="match status" value="1"/>
</dbReference>
<keyword evidence="5" id="KW-0732">Signal</keyword>
<dbReference type="Proteomes" id="UP000031518">
    <property type="component" value="Unassembled WGS sequence"/>
</dbReference>
<evidence type="ECO:0000256" key="4">
    <source>
        <dbReference type="PROSITE-ProRule" id="PRU00433"/>
    </source>
</evidence>
<feature type="chain" id="PRO_5002110031" evidence="5">
    <location>
        <begin position="23"/>
        <end position="150"/>
    </location>
</feature>
<keyword evidence="3 4" id="KW-0408">Iron</keyword>